<keyword evidence="4 7" id="KW-0812">Transmembrane</keyword>
<evidence type="ECO:0000256" key="5">
    <source>
        <dbReference type="ARBA" id="ARBA00022989"/>
    </source>
</evidence>
<accession>A0A6H0KSL3</accession>
<dbReference type="Pfam" id="PF01757">
    <property type="entry name" value="Acyl_transf_3"/>
    <property type="match status" value="1"/>
</dbReference>
<dbReference type="GO" id="GO:0005886">
    <property type="term" value="C:plasma membrane"/>
    <property type="evidence" value="ECO:0007669"/>
    <property type="project" value="UniProtKB-SubCell"/>
</dbReference>
<feature type="transmembrane region" description="Helical" evidence="7">
    <location>
        <begin position="267"/>
        <end position="287"/>
    </location>
</feature>
<dbReference type="EMBL" id="CP050831">
    <property type="protein sequence ID" value="QIU96285.1"/>
    <property type="molecule type" value="Genomic_DNA"/>
</dbReference>
<proteinExistence type="inferred from homology"/>
<feature type="transmembrane region" description="Helical" evidence="7">
    <location>
        <begin position="236"/>
        <end position="255"/>
    </location>
</feature>
<feature type="transmembrane region" description="Helical" evidence="7">
    <location>
        <begin position="147"/>
        <end position="167"/>
    </location>
</feature>
<organism evidence="9 10">
    <name type="scientific">Bacteroides faecium</name>
    <dbReference type="NCBI Taxonomy" id="2715212"/>
    <lineage>
        <taxon>Bacteria</taxon>
        <taxon>Pseudomonadati</taxon>
        <taxon>Bacteroidota</taxon>
        <taxon>Bacteroidia</taxon>
        <taxon>Bacteroidales</taxon>
        <taxon>Bacteroidaceae</taxon>
        <taxon>Bacteroides</taxon>
    </lineage>
</organism>
<dbReference type="KEGG" id="bfc:BacF7301_19970"/>
<name>A0A6H0KSL3_9BACE</name>
<comment type="similarity">
    <text evidence="2">Belongs to the acyltransferase 3 family.</text>
</comment>
<evidence type="ECO:0000256" key="2">
    <source>
        <dbReference type="ARBA" id="ARBA00007400"/>
    </source>
</evidence>
<dbReference type="AlphaFoldDB" id="A0A6H0KSL3"/>
<gene>
    <name evidence="9" type="ORF">BacF7301_19970</name>
</gene>
<keyword evidence="10" id="KW-1185">Reference proteome</keyword>
<keyword evidence="6 7" id="KW-0472">Membrane</keyword>
<dbReference type="PANTHER" id="PTHR40074:SF2">
    <property type="entry name" value="O-ACETYLTRANSFERASE WECH"/>
    <property type="match status" value="1"/>
</dbReference>
<feature type="domain" description="Acyltransferase 3" evidence="8">
    <location>
        <begin position="6"/>
        <end position="323"/>
    </location>
</feature>
<feature type="transmembrane region" description="Helical" evidence="7">
    <location>
        <begin position="75"/>
        <end position="96"/>
    </location>
</feature>
<evidence type="ECO:0000256" key="1">
    <source>
        <dbReference type="ARBA" id="ARBA00004651"/>
    </source>
</evidence>
<evidence type="ECO:0000259" key="8">
    <source>
        <dbReference type="Pfam" id="PF01757"/>
    </source>
</evidence>
<keyword evidence="5 7" id="KW-1133">Transmembrane helix</keyword>
<evidence type="ECO:0000256" key="7">
    <source>
        <dbReference type="SAM" id="Phobius"/>
    </source>
</evidence>
<reference evidence="9 10" key="1">
    <citation type="submission" date="2020-03" db="EMBL/GenBank/DDBJ databases">
        <title>Genomic analysis of Bacteroides faecium CBA7301.</title>
        <authorList>
            <person name="Kim J."/>
            <person name="Roh S.W."/>
        </authorList>
    </citation>
    <scope>NUCLEOTIDE SEQUENCE [LARGE SCALE GENOMIC DNA]</scope>
    <source>
        <strain evidence="9 10">CBA7301</strain>
    </source>
</reference>
<evidence type="ECO:0000256" key="3">
    <source>
        <dbReference type="ARBA" id="ARBA00022475"/>
    </source>
</evidence>
<dbReference type="InterPro" id="IPR002656">
    <property type="entry name" value="Acyl_transf_3_dom"/>
</dbReference>
<evidence type="ECO:0000256" key="4">
    <source>
        <dbReference type="ARBA" id="ARBA00022692"/>
    </source>
</evidence>
<feature type="transmembrane region" description="Helical" evidence="7">
    <location>
        <begin position="7"/>
        <end position="27"/>
    </location>
</feature>
<comment type="subcellular location">
    <subcellularLocation>
        <location evidence="1">Cell membrane</location>
        <topology evidence="1">Multi-pass membrane protein</topology>
    </subcellularLocation>
</comment>
<feature type="transmembrane region" description="Helical" evidence="7">
    <location>
        <begin position="307"/>
        <end position="327"/>
    </location>
</feature>
<feature type="transmembrane region" description="Helical" evidence="7">
    <location>
        <begin position="173"/>
        <end position="189"/>
    </location>
</feature>
<keyword evidence="9" id="KW-0012">Acyltransferase</keyword>
<sequence>MRQPHIELLRICAMLLVLIVHTAYYSMGSPTGEMIVCAPVEWTWITFVQSVSVISVDVFVLISGWFGIRPKVKSLVGFFFQVFFFLILSFGVMAALGKVPVSMNNITKCLTVINTLWFVSAYLLLYILSPALNALVEHTSRRTFKRVLIAFYVLQFVYGWTGLLPIYEGGYSVLSFVGLYLLARYFKVYQPKFTRYNQYTYIYSYMLIAILLTILGVAIAYLPVLCDHVSVVSWTLFAYNSPFVILEACAFFFIFEKMHLPLHFQRVIVWVSSSSFAVYLLHANPFALSVWYKPVVSGLYQMTDWVFVNEICILAFVVGVFVVAIVIDRLRIVLWDIVWRKMEKPIRRVVEAVT</sequence>
<feature type="transmembrane region" description="Helical" evidence="7">
    <location>
        <begin position="47"/>
        <end position="68"/>
    </location>
</feature>
<feature type="transmembrane region" description="Helical" evidence="7">
    <location>
        <begin position="116"/>
        <end position="135"/>
    </location>
</feature>
<dbReference type="PANTHER" id="PTHR40074">
    <property type="entry name" value="O-ACETYLTRANSFERASE WECH"/>
    <property type="match status" value="1"/>
</dbReference>
<dbReference type="GO" id="GO:0016413">
    <property type="term" value="F:O-acetyltransferase activity"/>
    <property type="evidence" value="ECO:0007669"/>
    <property type="project" value="TreeGrafter"/>
</dbReference>
<evidence type="ECO:0000313" key="10">
    <source>
        <dbReference type="Proteomes" id="UP000501780"/>
    </source>
</evidence>
<dbReference type="GO" id="GO:0009246">
    <property type="term" value="P:enterobacterial common antigen biosynthetic process"/>
    <property type="evidence" value="ECO:0007669"/>
    <property type="project" value="TreeGrafter"/>
</dbReference>
<evidence type="ECO:0000256" key="6">
    <source>
        <dbReference type="ARBA" id="ARBA00023136"/>
    </source>
</evidence>
<dbReference type="RefSeq" id="WP_167965598.1">
    <property type="nucleotide sequence ID" value="NZ_CP050831.1"/>
</dbReference>
<protein>
    <submittedName>
        <fullName evidence="9">Acyltransferase family protein</fullName>
    </submittedName>
</protein>
<feature type="transmembrane region" description="Helical" evidence="7">
    <location>
        <begin position="201"/>
        <end position="224"/>
    </location>
</feature>
<keyword evidence="3" id="KW-1003">Cell membrane</keyword>
<evidence type="ECO:0000313" key="9">
    <source>
        <dbReference type="EMBL" id="QIU96285.1"/>
    </source>
</evidence>
<dbReference type="Proteomes" id="UP000501780">
    <property type="component" value="Chromosome"/>
</dbReference>
<keyword evidence="9" id="KW-0808">Transferase</keyword>